<evidence type="ECO:0000313" key="1">
    <source>
        <dbReference type="EMBL" id="OCT61043.1"/>
    </source>
</evidence>
<name>A0A974BUD6_XENLA</name>
<evidence type="ECO:0000313" key="2">
    <source>
        <dbReference type="Proteomes" id="UP000694892"/>
    </source>
</evidence>
<reference evidence="2" key="1">
    <citation type="journal article" date="2016" name="Nature">
        <title>Genome evolution in the allotetraploid frog Xenopus laevis.</title>
        <authorList>
            <person name="Session A.M."/>
            <person name="Uno Y."/>
            <person name="Kwon T."/>
            <person name="Chapman J.A."/>
            <person name="Toyoda A."/>
            <person name="Takahashi S."/>
            <person name="Fukui A."/>
            <person name="Hikosaka A."/>
            <person name="Suzuki A."/>
            <person name="Kondo M."/>
            <person name="van Heeringen S.J."/>
            <person name="Quigley I."/>
            <person name="Heinz S."/>
            <person name="Ogino H."/>
            <person name="Ochi H."/>
            <person name="Hellsten U."/>
            <person name="Lyons J.B."/>
            <person name="Simakov O."/>
            <person name="Putnam N."/>
            <person name="Stites J."/>
            <person name="Kuroki Y."/>
            <person name="Tanaka T."/>
            <person name="Michiue T."/>
            <person name="Watanabe M."/>
            <person name="Bogdanovic O."/>
            <person name="Lister R."/>
            <person name="Georgiou G."/>
            <person name="Paranjpe S.S."/>
            <person name="van Kruijsbergen I."/>
            <person name="Shu S."/>
            <person name="Carlson J."/>
            <person name="Kinoshita T."/>
            <person name="Ohta Y."/>
            <person name="Mawaribuchi S."/>
            <person name="Jenkins J."/>
            <person name="Grimwood J."/>
            <person name="Schmutz J."/>
            <person name="Mitros T."/>
            <person name="Mozaffari S.V."/>
            <person name="Suzuki Y."/>
            <person name="Haramoto Y."/>
            <person name="Yamamoto T.S."/>
            <person name="Takagi C."/>
            <person name="Heald R."/>
            <person name="Miller K."/>
            <person name="Haudenschild C."/>
            <person name="Kitzman J."/>
            <person name="Nakayama T."/>
            <person name="Izutsu Y."/>
            <person name="Robert J."/>
            <person name="Fortriede J."/>
            <person name="Burns K."/>
            <person name="Lotay V."/>
            <person name="Karimi K."/>
            <person name="Yasuoka Y."/>
            <person name="Dichmann D.S."/>
            <person name="Flajnik M.F."/>
            <person name="Houston D.W."/>
            <person name="Shendure J."/>
            <person name="DuPasquier L."/>
            <person name="Vize P.D."/>
            <person name="Zorn A.M."/>
            <person name="Ito M."/>
            <person name="Marcotte E.M."/>
            <person name="Wallingford J.B."/>
            <person name="Ito Y."/>
            <person name="Asashima M."/>
            <person name="Ueno N."/>
            <person name="Matsuda Y."/>
            <person name="Veenstra G.J."/>
            <person name="Fujiyama A."/>
            <person name="Harland R.M."/>
            <person name="Taira M."/>
            <person name="Rokhsar D.S."/>
        </authorList>
    </citation>
    <scope>NUCLEOTIDE SEQUENCE [LARGE SCALE GENOMIC DNA]</scope>
    <source>
        <strain evidence="2">J</strain>
    </source>
</reference>
<sequence>MLVCDDIPSSKCLLFGSSSLKELSWPHATRGRLGPPPTFCFSLLPNLFQVVEFADIGSAWQLESLNPGCGNSQIVTAHASEMDSLLTHHKTEK</sequence>
<dbReference type="EMBL" id="CM004483">
    <property type="protein sequence ID" value="OCT61043.1"/>
    <property type="molecule type" value="Genomic_DNA"/>
</dbReference>
<proteinExistence type="predicted"/>
<accession>A0A974BUD6</accession>
<gene>
    <name evidence="1" type="ORF">XELAEV_18047070mg</name>
</gene>
<dbReference type="Proteomes" id="UP000694892">
    <property type="component" value="Chromosome 9_10S"/>
</dbReference>
<organism evidence="1 2">
    <name type="scientific">Xenopus laevis</name>
    <name type="common">African clawed frog</name>
    <dbReference type="NCBI Taxonomy" id="8355"/>
    <lineage>
        <taxon>Eukaryota</taxon>
        <taxon>Metazoa</taxon>
        <taxon>Chordata</taxon>
        <taxon>Craniata</taxon>
        <taxon>Vertebrata</taxon>
        <taxon>Euteleostomi</taxon>
        <taxon>Amphibia</taxon>
        <taxon>Batrachia</taxon>
        <taxon>Anura</taxon>
        <taxon>Pipoidea</taxon>
        <taxon>Pipidae</taxon>
        <taxon>Xenopodinae</taxon>
        <taxon>Xenopus</taxon>
        <taxon>Xenopus</taxon>
    </lineage>
</organism>
<protein>
    <submittedName>
        <fullName evidence="1">Uncharacterized protein</fullName>
    </submittedName>
</protein>
<dbReference type="AlphaFoldDB" id="A0A974BUD6"/>